<dbReference type="KEGG" id="rgu:A4W93_05205"/>
<protein>
    <submittedName>
        <fullName evidence="1">Uncharacterized protein</fullName>
    </submittedName>
</protein>
<gene>
    <name evidence="1" type="ORF">A4W93_05205</name>
</gene>
<organism evidence="1 2">
    <name type="scientific">Piscinibacter gummiphilus</name>
    <dbReference type="NCBI Taxonomy" id="946333"/>
    <lineage>
        <taxon>Bacteria</taxon>
        <taxon>Pseudomonadati</taxon>
        <taxon>Pseudomonadota</taxon>
        <taxon>Betaproteobacteria</taxon>
        <taxon>Burkholderiales</taxon>
        <taxon>Sphaerotilaceae</taxon>
        <taxon>Piscinibacter</taxon>
    </lineage>
</organism>
<name>A0A1W6L577_9BURK</name>
<dbReference type="OrthoDB" id="8908552at2"/>
<evidence type="ECO:0000313" key="1">
    <source>
        <dbReference type="EMBL" id="ARN19356.1"/>
    </source>
</evidence>
<dbReference type="EMBL" id="CP015118">
    <property type="protein sequence ID" value="ARN19356.1"/>
    <property type="molecule type" value="Genomic_DNA"/>
</dbReference>
<dbReference type="RefSeq" id="WP_085749614.1">
    <property type="nucleotide sequence ID" value="NZ_BSPR01000002.1"/>
</dbReference>
<dbReference type="STRING" id="946333.A4W93_05205"/>
<sequence>MHLFHSRFHRHERHHARGRFGAFWHAAFHHSRPFHDHHAEASFRPGRVPLRSRAAAFLDLDAEQMERMDRLFDEVCTARRAAKDVLRSAEFAALVENENFRREEAQALFDRRIDTLKAIGPSVVAAFGDFFDTLDFEQQQMLRFALRRRRHGHNGRHDAPPAAD</sequence>
<dbReference type="AlphaFoldDB" id="A0A1W6L577"/>
<accession>A0A1W6L577</accession>
<dbReference type="Proteomes" id="UP000193427">
    <property type="component" value="Chromosome"/>
</dbReference>
<reference evidence="1 2" key="1">
    <citation type="submission" date="2016-04" db="EMBL/GenBank/DDBJ databases">
        <title>Complete genome sequence of natural rubber-degrading, novel Gram-negative bacterium, Rhizobacter gummiphilus strain NS21.</title>
        <authorList>
            <person name="Tabata M."/>
            <person name="Kasai D."/>
            <person name="Fukuda M."/>
        </authorList>
    </citation>
    <scope>NUCLEOTIDE SEQUENCE [LARGE SCALE GENOMIC DNA]</scope>
    <source>
        <strain evidence="1 2">NS21</strain>
    </source>
</reference>
<dbReference type="Gene3D" id="1.20.120.1490">
    <property type="match status" value="1"/>
</dbReference>
<evidence type="ECO:0000313" key="2">
    <source>
        <dbReference type="Proteomes" id="UP000193427"/>
    </source>
</evidence>
<keyword evidence="2" id="KW-1185">Reference proteome</keyword>
<proteinExistence type="predicted"/>